<dbReference type="InterPro" id="IPR003718">
    <property type="entry name" value="OsmC/Ohr_fam"/>
</dbReference>
<protein>
    <submittedName>
        <fullName evidence="1">OsmC family protein</fullName>
    </submittedName>
</protein>
<dbReference type="Proteomes" id="UP000661077">
    <property type="component" value="Unassembled WGS sequence"/>
</dbReference>
<dbReference type="InterPro" id="IPR015946">
    <property type="entry name" value="KH_dom-like_a/b"/>
</dbReference>
<keyword evidence="2" id="KW-1185">Reference proteome</keyword>
<evidence type="ECO:0000313" key="2">
    <source>
        <dbReference type="Proteomes" id="UP000661077"/>
    </source>
</evidence>
<name>A0ABS1WTB7_9GAMM</name>
<dbReference type="PANTHER" id="PTHR34352">
    <property type="entry name" value="PROTEIN YHFA"/>
    <property type="match status" value="1"/>
</dbReference>
<dbReference type="PANTHER" id="PTHR34352:SF1">
    <property type="entry name" value="PROTEIN YHFA"/>
    <property type="match status" value="1"/>
</dbReference>
<reference evidence="1 2" key="1">
    <citation type="journal article" date="2021" name="Int. J. Syst. Evol. Microbiol.">
        <title>Steroidobacter gossypii sp. nov., isolated from soil of cotton cropping field.</title>
        <authorList>
            <person name="Huang R."/>
            <person name="Yang S."/>
            <person name="Zhen C."/>
            <person name="Liu W."/>
        </authorList>
    </citation>
    <scope>NUCLEOTIDE SEQUENCE [LARGE SCALE GENOMIC DNA]</scope>
    <source>
        <strain evidence="1 2">S1-65</strain>
    </source>
</reference>
<gene>
    <name evidence="1" type="ORF">JM946_05680</name>
</gene>
<evidence type="ECO:0000313" key="1">
    <source>
        <dbReference type="EMBL" id="MBM0104224.1"/>
    </source>
</evidence>
<dbReference type="Gene3D" id="3.30.300.20">
    <property type="match status" value="1"/>
</dbReference>
<dbReference type="NCBIfam" id="NF008009">
    <property type="entry name" value="PRK10738.1"/>
    <property type="match status" value="1"/>
</dbReference>
<sequence length="147" mass="15830">MKARIKWVQDVMFLGESGSGHSVVMDGAPDAGGRNLGFRPMEMLLLGLGGCSAFDVMLILKRGREAVTDCVVDIDGERATTDPKVFTRIQMHYTVTGHALDRKKVERAVQLSADKYCSASAIMAKTAELTHTITIVESQPTDSGATA</sequence>
<dbReference type="EMBL" id="JAEVLS010000001">
    <property type="protein sequence ID" value="MBM0104224.1"/>
    <property type="molecule type" value="Genomic_DNA"/>
</dbReference>
<comment type="caution">
    <text evidence="1">The sequence shown here is derived from an EMBL/GenBank/DDBJ whole genome shotgun (WGS) entry which is preliminary data.</text>
</comment>
<dbReference type="Gene3D" id="2.20.25.10">
    <property type="match status" value="1"/>
</dbReference>
<dbReference type="SUPFAM" id="SSF82784">
    <property type="entry name" value="OsmC-like"/>
    <property type="match status" value="1"/>
</dbReference>
<proteinExistence type="predicted"/>
<dbReference type="Pfam" id="PF02566">
    <property type="entry name" value="OsmC"/>
    <property type="match status" value="1"/>
</dbReference>
<accession>A0ABS1WTB7</accession>
<organism evidence="1 2">
    <name type="scientific">Steroidobacter gossypii</name>
    <dbReference type="NCBI Taxonomy" id="2805490"/>
    <lineage>
        <taxon>Bacteria</taxon>
        <taxon>Pseudomonadati</taxon>
        <taxon>Pseudomonadota</taxon>
        <taxon>Gammaproteobacteria</taxon>
        <taxon>Steroidobacterales</taxon>
        <taxon>Steroidobacteraceae</taxon>
        <taxon>Steroidobacter</taxon>
    </lineage>
</organism>
<dbReference type="InterPro" id="IPR036102">
    <property type="entry name" value="OsmC/Ohrsf"/>
</dbReference>
<dbReference type="RefSeq" id="WP_203166158.1">
    <property type="nucleotide sequence ID" value="NZ_JAEVLS010000001.1"/>
</dbReference>